<dbReference type="PANTHER" id="PTHR37302:SF1">
    <property type="entry name" value="PROTEIN DINB"/>
    <property type="match status" value="1"/>
</dbReference>
<dbReference type="InterPro" id="IPR007837">
    <property type="entry name" value="DinB"/>
</dbReference>
<evidence type="ECO:0000313" key="3">
    <source>
        <dbReference type="EMBL" id="MCC8429069.1"/>
    </source>
</evidence>
<reference evidence="3 4" key="1">
    <citation type="submission" date="2021-11" db="EMBL/GenBank/DDBJ databases">
        <authorList>
            <person name="Lee D.-H."/>
            <person name="Kim S.-B."/>
        </authorList>
    </citation>
    <scope>NUCLEOTIDE SEQUENCE [LARGE SCALE GENOMIC DNA]</scope>
    <source>
        <strain evidence="3 4">KCTC 52223</strain>
    </source>
</reference>
<dbReference type="Gene3D" id="1.20.120.450">
    <property type="entry name" value="dinb family like domain"/>
    <property type="match status" value="1"/>
</dbReference>
<name>A0ABS8KSL5_9HYPH</name>
<dbReference type="Pfam" id="PF05163">
    <property type="entry name" value="DinB"/>
    <property type="match status" value="1"/>
</dbReference>
<proteinExistence type="inferred from homology"/>
<protein>
    <submittedName>
        <fullName evidence="3">DinB family protein</fullName>
    </submittedName>
</protein>
<gene>
    <name evidence="3" type="ORF">LJ725_08835</name>
</gene>
<comment type="similarity">
    <text evidence="1">Belongs to the DinB family.</text>
</comment>
<dbReference type="PANTHER" id="PTHR37302">
    <property type="entry name" value="SLR1116 PROTEIN"/>
    <property type="match status" value="1"/>
</dbReference>
<dbReference type="SUPFAM" id="SSF109854">
    <property type="entry name" value="DinB/YfiT-like putative metalloenzymes"/>
    <property type="match status" value="1"/>
</dbReference>
<dbReference type="Proteomes" id="UP001198862">
    <property type="component" value="Unassembled WGS sequence"/>
</dbReference>
<dbReference type="RefSeq" id="WP_230550285.1">
    <property type="nucleotide sequence ID" value="NZ_JAJISD010000003.1"/>
</dbReference>
<dbReference type="EMBL" id="JAJISD010000003">
    <property type="protein sequence ID" value="MCC8429069.1"/>
    <property type="molecule type" value="Genomic_DNA"/>
</dbReference>
<organism evidence="3 4">
    <name type="scientific">Reyranella aquatilis</name>
    <dbReference type="NCBI Taxonomy" id="2035356"/>
    <lineage>
        <taxon>Bacteria</taxon>
        <taxon>Pseudomonadati</taxon>
        <taxon>Pseudomonadota</taxon>
        <taxon>Alphaproteobacteria</taxon>
        <taxon>Hyphomicrobiales</taxon>
        <taxon>Reyranellaceae</taxon>
        <taxon>Reyranella</taxon>
    </lineage>
</organism>
<comment type="caution">
    <text evidence="3">The sequence shown here is derived from an EMBL/GenBank/DDBJ whole genome shotgun (WGS) entry which is preliminary data.</text>
</comment>
<keyword evidence="4" id="KW-1185">Reference proteome</keyword>
<evidence type="ECO:0000256" key="2">
    <source>
        <dbReference type="ARBA" id="ARBA00022723"/>
    </source>
</evidence>
<evidence type="ECO:0000256" key="1">
    <source>
        <dbReference type="ARBA" id="ARBA00008635"/>
    </source>
</evidence>
<accession>A0ABS8KSL5</accession>
<dbReference type="InterPro" id="IPR034660">
    <property type="entry name" value="DinB/YfiT-like"/>
</dbReference>
<sequence>MADTPAGPWAQYARYNRLANQTLYAACAGLSGAEYRRDLGAFFGSVHGTLNHLLLGDRIWMARFEGGSHVSTGLGATQFEEFDALRAERERLDRHIEQFFANLPEGFEHGSVRYVNNSGFDTEDPWSVILPHFFNHQTHHRAQVHTLLSQLGYKPPVLDLHRVLRPDPT</sequence>
<evidence type="ECO:0000313" key="4">
    <source>
        <dbReference type="Proteomes" id="UP001198862"/>
    </source>
</evidence>
<keyword evidence="2" id="KW-0479">Metal-binding</keyword>